<comment type="caution">
    <text evidence="2">The sequence shown here is derived from an EMBL/GenBank/DDBJ whole genome shotgun (WGS) entry which is preliminary data.</text>
</comment>
<evidence type="ECO:0000256" key="1">
    <source>
        <dbReference type="SAM" id="MobiDB-lite"/>
    </source>
</evidence>
<proteinExistence type="predicted"/>
<evidence type="ECO:0000313" key="3">
    <source>
        <dbReference type="Proteomes" id="UP001595648"/>
    </source>
</evidence>
<protein>
    <submittedName>
        <fullName evidence="2">Uncharacterized protein</fullName>
    </submittedName>
</protein>
<evidence type="ECO:0000313" key="2">
    <source>
        <dbReference type="EMBL" id="MFC3320469.1"/>
    </source>
</evidence>
<keyword evidence="3" id="KW-1185">Reference proteome</keyword>
<reference evidence="3" key="1">
    <citation type="journal article" date="2019" name="Int. J. Syst. Evol. Microbiol.">
        <title>The Global Catalogue of Microorganisms (GCM) 10K type strain sequencing project: providing services to taxonomists for standard genome sequencing and annotation.</title>
        <authorList>
            <consortium name="The Broad Institute Genomics Platform"/>
            <consortium name="The Broad Institute Genome Sequencing Center for Infectious Disease"/>
            <person name="Wu L."/>
            <person name="Ma J."/>
        </authorList>
    </citation>
    <scope>NUCLEOTIDE SEQUENCE [LARGE SCALE GENOMIC DNA]</scope>
    <source>
        <strain evidence="3">ICMP 19515</strain>
    </source>
</reference>
<dbReference type="EMBL" id="JBHRVD010000001">
    <property type="protein sequence ID" value="MFC3320469.1"/>
    <property type="molecule type" value="Genomic_DNA"/>
</dbReference>
<organism evidence="2 3">
    <name type="scientific">Mesorhizobium cantuariense</name>
    <dbReference type="NCBI Taxonomy" id="1300275"/>
    <lineage>
        <taxon>Bacteria</taxon>
        <taxon>Pseudomonadati</taxon>
        <taxon>Pseudomonadota</taxon>
        <taxon>Alphaproteobacteria</taxon>
        <taxon>Hyphomicrobiales</taxon>
        <taxon>Phyllobacteriaceae</taxon>
        <taxon>Mesorhizobium</taxon>
    </lineage>
</organism>
<feature type="region of interest" description="Disordered" evidence="1">
    <location>
        <begin position="1"/>
        <end position="20"/>
    </location>
</feature>
<dbReference type="RefSeq" id="WP_280952830.1">
    <property type="nucleotide sequence ID" value="NZ_JBHRVD010000001.1"/>
</dbReference>
<gene>
    <name evidence="2" type="ORF">ACFOJ9_01035</name>
</gene>
<accession>A0ABV7MGL7</accession>
<name>A0ABV7MGL7_9HYPH</name>
<sequence length="44" mass="4907">MPDRHAAVASGRLSSREREKEFAALTDDEARRIEAVYAQIFGAD</sequence>
<dbReference type="Proteomes" id="UP001595648">
    <property type="component" value="Unassembled WGS sequence"/>
</dbReference>